<feature type="transmembrane region" description="Helical" evidence="1">
    <location>
        <begin position="98"/>
        <end position="116"/>
    </location>
</feature>
<dbReference type="Pfam" id="PF01569">
    <property type="entry name" value="PAP2"/>
    <property type="match status" value="1"/>
</dbReference>
<comment type="caution">
    <text evidence="3">The sequence shown here is derived from an EMBL/GenBank/DDBJ whole genome shotgun (WGS) entry which is preliminary data.</text>
</comment>
<dbReference type="RefSeq" id="WP_120009191.1">
    <property type="nucleotide sequence ID" value="NZ_JALBUU010000079.1"/>
</dbReference>
<accession>A0ABS9WA98</accession>
<dbReference type="Proteomes" id="UP001201985">
    <property type="component" value="Unassembled WGS sequence"/>
</dbReference>
<feature type="transmembrane region" description="Helical" evidence="1">
    <location>
        <begin position="35"/>
        <end position="54"/>
    </location>
</feature>
<keyword evidence="1" id="KW-0812">Transmembrane</keyword>
<dbReference type="InterPro" id="IPR036938">
    <property type="entry name" value="PAP2/HPO_sf"/>
</dbReference>
<dbReference type="Gene3D" id="1.20.144.10">
    <property type="entry name" value="Phosphatidic acid phosphatase type 2/haloperoxidase"/>
    <property type="match status" value="1"/>
</dbReference>
<dbReference type="SUPFAM" id="SSF48317">
    <property type="entry name" value="Acid phosphatase/Vanadium-dependent haloperoxidase"/>
    <property type="match status" value="1"/>
</dbReference>
<feature type="domain" description="Phosphatidic acid phosphatase type 2/haloperoxidase" evidence="2">
    <location>
        <begin position="67"/>
        <end position="141"/>
    </location>
</feature>
<feature type="transmembrane region" description="Helical" evidence="1">
    <location>
        <begin position="75"/>
        <end position="92"/>
    </location>
</feature>
<protein>
    <submittedName>
        <fullName evidence="3">Phosphatase PAP2 family protein</fullName>
    </submittedName>
</protein>
<dbReference type="InterPro" id="IPR000326">
    <property type="entry name" value="PAP2/HPO"/>
</dbReference>
<sequence>MQFLSDFADLAVILPAFLAVTLTLLASGWRQGAVPWAWVVAGTLTLVFLAKLATYTLPGLFGTAWGTWSLRSPSGHVASAAILYGGLSVLLLRRRMLALALALAVAVLVAASRVALRAHTIPDVIAGGALGLAGVVALAWLAPPVPDRAGGARLVLPAVLASVVLLMHGERLTAEGMIMRLAWRLSRLLDS</sequence>
<dbReference type="EMBL" id="JALBUU010000079">
    <property type="protein sequence ID" value="MCI0755918.1"/>
    <property type="molecule type" value="Genomic_DNA"/>
</dbReference>
<keyword evidence="1" id="KW-1133">Transmembrane helix</keyword>
<evidence type="ECO:0000259" key="2">
    <source>
        <dbReference type="Pfam" id="PF01569"/>
    </source>
</evidence>
<name>A0ABS9WA98_9PROT</name>
<feature type="transmembrane region" description="Helical" evidence="1">
    <location>
        <begin position="7"/>
        <end position="29"/>
    </location>
</feature>
<keyword evidence="1" id="KW-0472">Membrane</keyword>
<proteinExistence type="predicted"/>
<evidence type="ECO:0000313" key="3">
    <source>
        <dbReference type="EMBL" id="MCI0755918.1"/>
    </source>
</evidence>
<reference evidence="3 4" key="1">
    <citation type="submission" date="2022-03" db="EMBL/GenBank/DDBJ databases">
        <title>Complete genome analysis of Roseomonas KG 17.1 : a prolific producer of plant growth promoters.</title>
        <authorList>
            <person name="Saadouli I."/>
            <person name="Najjari A."/>
            <person name="Mosbah A."/>
            <person name="Ouzari H.I."/>
        </authorList>
    </citation>
    <scope>NUCLEOTIDE SEQUENCE [LARGE SCALE GENOMIC DNA]</scope>
    <source>
        <strain evidence="3 4">KG17-1</strain>
    </source>
</reference>
<evidence type="ECO:0000313" key="4">
    <source>
        <dbReference type="Proteomes" id="UP001201985"/>
    </source>
</evidence>
<keyword evidence="4" id="KW-1185">Reference proteome</keyword>
<feature type="transmembrane region" description="Helical" evidence="1">
    <location>
        <begin position="123"/>
        <end position="142"/>
    </location>
</feature>
<gene>
    <name evidence="3" type="ORF">MON41_19825</name>
</gene>
<evidence type="ECO:0000256" key="1">
    <source>
        <dbReference type="SAM" id="Phobius"/>
    </source>
</evidence>
<feature type="transmembrane region" description="Helical" evidence="1">
    <location>
        <begin position="154"/>
        <end position="174"/>
    </location>
</feature>
<organism evidence="3 4">
    <name type="scientific">Teichococcus vastitatis</name>
    <dbReference type="NCBI Taxonomy" id="2307076"/>
    <lineage>
        <taxon>Bacteria</taxon>
        <taxon>Pseudomonadati</taxon>
        <taxon>Pseudomonadota</taxon>
        <taxon>Alphaproteobacteria</taxon>
        <taxon>Acetobacterales</taxon>
        <taxon>Roseomonadaceae</taxon>
        <taxon>Roseomonas</taxon>
    </lineage>
</organism>